<dbReference type="GO" id="GO:0090482">
    <property type="term" value="F:vitamin transmembrane transporter activity"/>
    <property type="evidence" value="ECO:0007669"/>
    <property type="project" value="InterPro"/>
</dbReference>
<name>A0A9W9ZGK7_9CNID</name>
<evidence type="ECO:0000256" key="2">
    <source>
        <dbReference type="ARBA" id="ARBA00005773"/>
    </source>
</evidence>
<dbReference type="NCBIfam" id="TIGR00806">
    <property type="entry name" value="rfc"/>
    <property type="match status" value="1"/>
</dbReference>
<proteinExistence type="inferred from homology"/>
<dbReference type="GO" id="GO:0005886">
    <property type="term" value="C:plasma membrane"/>
    <property type="evidence" value="ECO:0007669"/>
    <property type="project" value="UniProtKB-UniRule"/>
</dbReference>
<evidence type="ECO:0000256" key="7">
    <source>
        <dbReference type="PIRNR" id="PIRNR028739"/>
    </source>
</evidence>
<feature type="transmembrane region" description="Helical" evidence="8">
    <location>
        <begin position="358"/>
        <end position="380"/>
    </location>
</feature>
<feature type="transmembrane region" description="Helical" evidence="8">
    <location>
        <begin position="269"/>
        <end position="291"/>
    </location>
</feature>
<evidence type="ECO:0000256" key="1">
    <source>
        <dbReference type="ARBA" id="ARBA00004141"/>
    </source>
</evidence>
<dbReference type="Proteomes" id="UP001163046">
    <property type="component" value="Unassembled WGS sequence"/>
</dbReference>
<keyword evidence="3 7" id="KW-0813">Transport</keyword>
<comment type="caution">
    <text evidence="9">The sequence shown here is derived from an EMBL/GenBank/DDBJ whole genome shotgun (WGS) entry which is preliminary data.</text>
</comment>
<dbReference type="Pfam" id="PF01770">
    <property type="entry name" value="Folate_carrier"/>
    <property type="match status" value="1"/>
</dbReference>
<evidence type="ECO:0000313" key="10">
    <source>
        <dbReference type="Proteomes" id="UP001163046"/>
    </source>
</evidence>
<sequence length="468" mass="53212">MEFWIRATLLLCSYGFFKEMKPSEPFLTPYLKEPPMNLTEEQLDNQIYPVWTYSYLVTLFVVFLVTDLLRYKPMIIAESLAYLTTRILLIWASGVLAMQFMQFAYGVATGAEVAYYSYIYAVVDKDHFQIVTSCTRAAVLLGRMLSGVIGQLLISFNVTDYLTLNYISLGSIAISCVLALLLPKASGNVFGTGAAESEPILEQQQNSFFSSWKRTISDMFRDLKLCYSDKELLRWSLWWAFATCGEFQVENFVQNLWDIIYPSHKHKIYNGGVTAISHLAGSIVAIVLAYVKINWSLFGELCLAVISVADAFFLFVSAQTSSIWMAYLMYILFRTAYTFLITIASLQIAKHVEMKRFALVFGINMFVALLLQTILTSIVVDERGLNLPVKTQFVIYGSYFFIIGAVFLARAVFHMTRVGWRRCWQHRYNEIENQPLAVMSNMEEGSATEPVGLNTNVLIDELADNDQN</sequence>
<evidence type="ECO:0000313" key="9">
    <source>
        <dbReference type="EMBL" id="KAJ7381322.1"/>
    </source>
</evidence>
<evidence type="ECO:0000256" key="6">
    <source>
        <dbReference type="ARBA" id="ARBA00023136"/>
    </source>
</evidence>
<dbReference type="OrthoDB" id="18814at2759"/>
<comment type="subcellular location">
    <subcellularLocation>
        <location evidence="1 7">Membrane</location>
        <topology evidence="1 7">Multi-pass membrane protein</topology>
    </subcellularLocation>
</comment>
<feature type="transmembrane region" description="Helical" evidence="8">
    <location>
        <begin position="324"/>
        <end position="346"/>
    </location>
</feature>
<feature type="transmembrane region" description="Helical" evidence="8">
    <location>
        <begin position="135"/>
        <end position="156"/>
    </location>
</feature>
<dbReference type="EMBL" id="MU826350">
    <property type="protein sequence ID" value="KAJ7381322.1"/>
    <property type="molecule type" value="Genomic_DNA"/>
</dbReference>
<evidence type="ECO:0008006" key="11">
    <source>
        <dbReference type="Google" id="ProtNLM"/>
    </source>
</evidence>
<accession>A0A9W9ZGK7</accession>
<dbReference type="PANTHER" id="PTHR10686:SF18">
    <property type="entry name" value="IP11787P-RELATED"/>
    <property type="match status" value="1"/>
</dbReference>
<feature type="transmembrane region" description="Helical" evidence="8">
    <location>
        <begin position="46"/>
        <end position="68"/>
    </location>
</feature>
<feature type="transmembrane region" description="Helical" evidence="8">
    <location>
        <begin position="103"/>
        <end position="123"/>
    </location>
</feature>
<dbReference type="FunFam" id="1.20.1250.20:FF:000225">
    <property type="entry name" value="Solute carrier family 19 member 1"/>
    <property type="match status" value="1"/>
</dbReference>
<evidence type="ECO:0000256" key="3">
    <source>
        <dbReference type="ARBA" id="ARBA00022448"/>
    </source>
</evidence>
<evidence type="ECO:0000256" key="5">
    <source>
        <dbReference type="ARBA" id="ARBA00022989"/>
    </source>
</evidence>
<evidence type="ECO:0000256" key="8">
    <source>
        <dbReference type="SAM" id="Phobius"/>
    </source>
</evidence>
<keyword evidence="4 8" id="KW-0812">Transmembrane</keyword>
<evidence type="ECO:0000256" key="4">
    <source>
        <dbReference type="ARBA" id="ARBA00022692"/>
    </source>
</evidence>
<feature type="transmembrane region" description="Helical" evidence="8">
    <location>
        <begin position="298"/>
        <end position="318"/>
    </location>
</feature>
<feature type="transmembrane region" description="Helical" evidence="8">
    <location>
        <begin position="80"/>
        <end position="97"/>
    </location>
</feature>
<dbReference type="SUPFAM" id="SSF103473">
    <property type="entry name" value="MFS general substrate transporter"/>
    <property type="match status" value="1"/>
</dbReference>
<comment type="similarity">
    <text evidence="2 7">Belongs to the reduced folate carrier (RFC) transporter (TC 2.A.48) family.</text>
</comment>
<organism evidence="9 10">
    <name type="scientific">Desmophyllum pertusum</name>
    <dbReference type="NCBI Taxonomy" id="174260"/>
    <lineage>
        <taxon>Eukaryota</taxon>
        <taxon>Metazoa</taxon>
        <taxon>Cnidaria</taxon>
        <taxon>Anthozoa</taxon>
        <taxon>Hexacorallia</taxon>
        <taxon>Scleractinia</taxon>
        <taxon>Caryophylliina</taxon>
        <taxon>Caryophylliidae</taxon>
        <taxon>Desmophyllum</taxon>
    </lineage>
</organism>
<feature type="transmembrane region" description="Helical" evidence="8">
    <location>
        <begin position="392"/>
        <end position="413"/>
    </location>
</feature>
<keyword evidence="5 8" id="KW-1133">Transmembrane helix</keyword>
<dbReference type="InterPro" id="IPR036259">
    <property type="entry name" value="MFS_trans_sf"/>
</dbReference>
<dbReference type="PANTHER" id="PTHR10686">
    <property type="entry name" value="FOLATE TRANSPORTER"/>
    <property type="match status" value="1"/>
</dbReference>
<dbReference type="InterPro" id="IPR002666">
    <property type="entry name" value="Folate_carrier"/>
</dbReference>
<dbReference type="PIRSF" id="PIRSF028739">
    <property type="entry name" value="Folate_carrier"/>
    <property type="match status" value="1"/>
</dbReference>
<dbReference type="Gene3D" id="1.20.1250.20">
    <property type="entry name" value="MFS general substrate transporter like domains"/>
    <property type="match status" value="1"/>
</dbReference>
<keyword evidence="6 7" id="KW-0472">Membrane</keyword>
<keyword evidence="10" id="KW-1185">Reference proteome</keyword>
<reference evidence="9" key="1">
    <citation type="submission" date="2023-01" db="EMBL/GenBank/DDBJ databases">
        <title>Genome assembly of the deep-sea coral Lophelia pertusa.</title>
        <authorList>
            <person name="Herrera S."/>
            <person name="Cordes E."/>
        </authorList>
    </citation>
    <scope>NUCLEOTIDE SEQUENCE</scope>
    <source>
        <strain evidence="9">USNM1676648</strain>
        <tissue evidence="9">Polyp</tissue>
    </source>
</reference>
<protein>
    <recommendedName>
        <fullName evidence="11">Thiamine transporter 2</fullName>
    </recommendedName>
</protein>
<gene>
    <name evidence="9" type="ORF">OS493_001445</name>
</gene>
<dbReference type="AlphaFoldDB" id="A0A9W9ZGK7"/>
<feature type="transmembrane region" description="Helical" evidence="8">
    <location>
        <begin position="162"/>
        <end position="182"/>
    </location>
</feature>